<name>S7ZE10_PENO1</name>
<dbReference type="EMBL" id="KB644411">
    <property type="protein sequence ID" value="EPS28865.1"/>
    <property type="molecule type" value="Genomic_DNA"/>
</dbReference>
<dbReference type="Proteomes" id="UP000019376">
    <property type="component" value="Unassembled WGS sequence"/>
</dbReference>
<dbReference type="AlphaFoldDB" id="S7ZE10"/>
<dbReference type="PhylomeDB" id="S7ZE10"/>
<evidence type="ECO:0000313" key="1">
    <source>
        <dbReference type="EMBL" id="EPS28865.1"/>
    </source>
</evidence>
<evidence type="ECO:0000313" key="2">
    <source>
        <dbReference type="Proteomes" id="UP000019376"/>
    </source>
</evidence>
<reference evidence="1 2" key="1">
    <citation type="journal article" date="2013" name="PLoS ONE">
        <title>Genomic and secretomic analyses reveal unique features of the lignocellulolytic enzyme system of Penicillium decumbens.</title>
        <authorList>
            <person name="Liu G."/>
            <person name="Zhang L."/>
            <person name="Wei X."/>
            <person name="Zou G."/>
            <person name="Qin Y."/>
            <person name="Ma L."/>
            <person name="Li J."/>
            <person name="Zheng H."/>
            <person name="Wang S."/>
            <person name="Wang C."/>
            <person name="Xun L."/>
            <person name="Zhao G.-P."/>
            <person name="Zhou Z."/>
            <person name="Qu Y."/>
        </authorList>
    </citation>
    <scope>NUCLEOTIDE SEQUENCE [LARGE SCALE GENOMIC DNA]</scope>
    <source>
        <strain evidence="2">114-2 / CGMCC 5302</strain>
    </source>
</reference>
<organism evidence="1 2">
    <name type="scientific">Penicillium oxalicum (strain 114-2 / CGMCC 5302)</name>
    <name type="common">Penicillium decumbens</name>
    <dbReference type="NCBI Taxonomy" id="933388"/>
    <lineage>
        <taxon>Eukaryota</taxon>
        <taxon>Fungi</taxon>
        <taxon>Dikarya</taxon>
        <taxon>Ascomycota</taxon>
        <taxon>Pezizomycotina</taxon>
        <taxon>Eurotiomycetes</taxon>
        <taxon>Eurotiomycetidae</taxon>
        <taxon>Eurotiales</taxon>
        <taxon>Aspergillaceae</taxon>
        <taxon>Penicillium</taxon>
    </lineage>
</organism>
<gene>
    <name evidence="1" type="ORF">PDE_03811</name>
</gene>
<dbReference type="eggNOG" id="ENOG502SNXJ">
    <property type="taxonomic scope" value="Eukaryota"/>
</dbReference>
<dbReference type="OrthoDB" id="4725912at2759"/>
<dbReference type="HOGENOM" id="CLU_099905_0_0_1"/>
<proteinExistence type="predicted"/>
<accession>S7ZE10</accession>
<protein>
    <submittedName>
        <fullName evidence="1">Uncharacterized protein</fullName>
    </submittedName>
</protein>
<keyword evidence="2" id="KW-1185">Reference proteome</keyword>
<sequence length="237" mass="26225">MPPPAPHGAGMPQSRTLSVDLSWRKRTFHITDTDQANQPELYSIHCHSNSDRTLSIYSMPANQLIGTSTIYSGNSSPDYELYGFKGIIRAEKHLRTSYSFPSWAYANPTTRMPVQMTWISQGGLKTWDFVCVNERQDTVAKFTANMWAMKNVGMIEMLGPKAFDRTACDEIVVVGLTLYYGWLMRISGLPLGSVGSALSSTDKRKKKEKKCKENGTAESLGEMGDVIGILNDAGLIG</sequence>